<organism evidence="1 2">
    <name type="scientific">Desulfosporosinus hippei DSM 8344</name>
    <dbReference type="NCBI Taxonomy" id="1121419"/>
    <lineage>
        <taxon>Bacteria</taxon>
        <taxon>Bacillati</taxon>
        <taxon>Bacillota</taxon>
        <taxon>Clostridia</taxon>
        <taxon>Eubacteriales</taxon>
        <taxon>Desulfitobacteriaceae</taxon>
        <taxon>Desulfosporosinus</taxon>
    </lineage>
</organism>
<evidence type="ECO:0000313" key="2">
    <source>
        <dbReference type="Proteomes" id="UP000198656"/>
    </source>
</evidence>
<keyword evidence="2" id="KW-1185">Reference proteome</keyword>
<reference evidence="2" key="1">
    <citation type="submission" date="2016-10" db="EMBL/GenBank/DDBJ databases">
        <authorList>
            <person name="Varghese N."/>
            <person name="Submissions S."/>
        </authorList>
    </citation>
    <scope>NUCLEOTIDE SEQUENCE [LARGE SCALE GENOMIC DNA]</scope>
    <source>
        <strain evidence="2">DSM 8344</strain>
    </source>
</reference>
<dbReference type="Pfam" id="PF18780">
    <property type="entry name" value="HNH_repeat"/>
    <property type="match status" value="1"/>
</dbReference>
<proteinExistence type="predicted"/>
<sequence length="262" mass="30409">MKIVKKSDEEILNDVKTEYERIQPKTEAEFFSKAKGIPSHVYLKKKFKTSWWGLKRLIGKEEGNKYSRKTRKEYLDLLKELTEELGHPPCQNEFCIHTGMSTAPIYRIFGGFVQALKEAGFNAHSPVCVEESRDQLIDQYREFSLRLGKQASVNELNGSKQVHGAGVYYLRFESMAELKEKAGFVPNLPSRNKYTKQEILDLLKVEYLKGNKPLSTNELMNNLNLPSKRTILKYFKTTSIKTVWEEVQRVDKKSKDMEETLK</sequence>
<dbReference type="RefSeq" id="WP_092333735.1">
    <property type="nucleotide sequence ID" value="NZ_FNCP01000013.1"/>
</dbReference>
<name>A0A1G8CFW3_9FIRM</name>
<evidence type="ECO:0000313" key="1">
    <source>
        <dbReference type="EMBL" id="SDH44394.1"/>
    </source>
</evidence>
<gene>
    <name evidence="1" type="ORF">SAMN05443529_11391</name>
</gene>
<accession>A0A1G8CFW3</accession>
<dbReference type="OrthoDB" id="1765339at2"/>
<dbReference type="AlphaFoldDB" id="A0A1G8CFW3"/>
<protein>
    <submittedName>
        <fullName evidence="1">Uncharacterized protein</fullName>
    </submittedName>
</protein>
<dbReference type="Proteomes" id="UP000198656">
    <property type="component" value="Unassembled WGS sequence"/>
</dbReference>
<dbReference type="InterPro" id="IPR041025">
    <property type="entry name" value="HNH_repeat"/>
</dbReference>
<dbReference type="EMBL" id="FNCP01000013">
    <property type="protein sequence ID" value="SDH44394.1"/>
    <property type="molecule type" value="Genomic_DNA"/>
</dbReference>